<dbReference type="HOGENOM" id="CLU_559689_0_0_1"/>
<dbReference type="GO" id="GO:0042802">
    <property type="term" value="F:identical protein binding"/>
    <property type="evidence" value="ECO:0007669"/>
    <property type="project" value="Ensembl"/>
</dbReference>
<dbReference type="GO" id="GO:0048538">
    <property type="term" value="P:thymus development"/>
    <property type="evidence" value="ECO:0007669"/>
    <property type="project" value="Ensembl"/>
</dbReference>
<dbReference type="InterPro" id="IPR025735">
    <property type="entry name" value="RHIM"/>
</dbReference>
<evidence type="ECO:0000256" key="2">
    <source>
        <dbReference type="ARBA" id="ARBA00022741"/>
    </source>
</evidence>
<reference evidence="7" key="2">
    <citation type="submission" date="2025-08" db="UniProtKB">
        <authorList>
            <consortium name="Ensembl"/>
        </authorList>
    </citation>
    <scope>IDENTIFICATION</scope>
</reference>
<keyword evidence="1" id="KW-0808">Transferase</keyword>
<dbReference type="SUPFAM" id="SSF56112">
    <property type="entry name" value="Protein kinase-like (PK-like)"/>
    <property type="match status" value="1"/>
</dbReference>
<dbReference type="Ensembl" id="ENSOGAT00000006087.2">
    <property type="protein sequence ID" value="ENSOGAP00000005437.2"/>
    <property type="gene ID" value="ENSOGAG00000006086.2"/>
</dbReference>
<keyword evidence="1" id="KW-0723">Serine/threonine-protein kinase</keyword>
<evidence type="ECO:0000313" key="7">
    <source>
        <dbReference type="Ensembl" id="ENSOGAP00000005437.2"/>
    </source>
</evidence>
<dbReference type="InterPro" id="IPR000719">
    <property type="entry name" value="Prot_kinase_dom"/>
</dbReference>
<feature type="compositionally biased region" description="Polar residues" evidence="5">
    <location>
        <begin position="386"/>
        <end position="395"/>
    </location>
</feature>
<dbReference type="PANTHER" id="PTHR44329">
    <property type="entry name" value="SERINE/THREONINE-PROTEIN KINASE TNNI3K-RELATED"/>
    <property type="match status" value="1"/>
</dbReference>
<dbReference type="PROSITE" id="PS00108">
    <property type="entry name" value="PROTEIN_KINASE_ST"/>
    <property type="match status" value="1"/>
</dbReference>
<dbReference type="PROSITE" id="PS50011">
    <property type="entry name" value="PROTEIN_KINASE_DOM"/>
    <property type="match status" value="1"/>
</dbReference>
<dbReference type="GO" id="GO:0072593">
    <property type="term" value="P:reactive oxygen species metabolic process"/>
    <property type="evidence" value="ECO:0007669"/>
    <property type="project" value="Ensembl"/>
</dbReference>
<dbReference type="InterPro" id="IPR001245">
    <property type="entry name" value="Ser-Thr/Tyr_kinase_cat_dom"/>
</dbReference>
<keyword evidence="8" id="KW-1185">Reference proteome</keyword>
<dbReference type="PANTHER" id="PTHR44329:SF297">
    <property type="entry name" value="RECEPTOR-INTERACTING SERINE_THREONINE-PROTEIN KINASE 3"/>
    <property type="match status" value="1"/>
</dbReference>
<dbReference type="GO" id="GO:0048536">
    <property type="term" value="P:spleen development"/>
    <property type="evidence" value="ECO:0007669"/>
    <property type="project" value="Ensembl"/>
</dbReference>
<feature type="compositionally biased region" description="Low complexity" evidence="5">
    <location>
        <begin position="339"/>
        <end position="354"/>
    </location>
</feature>
<evidence type="ECO:0000256" key="1">
    <source>
        <dbReference type="ARBA" id="ARBA00022527"/>
    </source>
</evidence>
<dbReference type="GO" id="GO:0005524">
    <property type="term" value="F:ATP binding"/>
    <property type="evidence" value="ECO:0007669"/>
    <property type="project" value="UniProtKB-UniRule"/>
</dbReference>
<dbReference type="GO" id="GO:2000452">
    <property type="term" value="P:regulation of CD8-positive, alpha-beta cytotoxic T cell extravasation"/>
    <property type="evidence" value="ECO:0007669"/>
    <property type="project" value="Ensembl"/>
</dbReference>
<dbReference type="eggNOG" id="KOG0192">
    <property type="taxonomic scope" value="Eukaryota"/>
</dbReference>
<evidence type="ECO:0000313" key="8">
    <source>
        <dbReference type="Proteomes" id="UP000005225"/>
    </source>
</evidence>
<keyword evidence="3 4" id="KW-0067">ATP-binding</keyword>
<feature type="binding site" evidence="4">
    <location>
        <position position="52"/>
    </location>
    <ligand>
        <name>ATP</name>
        <dbReference type="ChEBI" id="CHEBI:30616"/>
    </ligand>
</feature>
<evidence type="ECO:0000256" key="3">
    <source>
        <dbReference type="ARBA" id="ARBA00022840"/>
    </source>
</evidence>
<dbReference type="GO" id="GO:0060545">
    <property type="term" value="P:positive regulation of necroptotic process"/>
    <property type="evidence" value="ECO:0007669"/>
    <property type="project" value="Ensembl"/>
</dbReference>
<dbReference type="GO" id="GO:0097527">
    <property type="term" value="P:necroptotic signaling pathway"/>
    <property type="evidence" value="ECO:0007669"/>
    <property type="project" value="Ensembl"/>
</dbReference>
<dbReference type="GO" id="GO:0038061">
    <property type="term" value="P:non-canonical NF-kappaB signal transduction"/>
    <property type="evidence" value="ECO:0007669"/>
    <property type="project" value="Ensembl"/>
</dbReference>
<organism evidence="7 8">
    <name type="scientific">Otolemur garnettii</name>
    <name type="common">Small-eared galago</name>
    <name type="synonym">Garnett's greater bushbaby</name>
    <dbReference type="NCBI Taxonomy" id="30611"/>
    <lineage>
        <taxon>Eukaryota</taxon>
        <taxon>Metazoa</taxon>
        <taxon>Chordata</taxon>
        <taxon>Craniata</taxon>
        <taxon>Vertebrata</taxon>
        <taxon>Euteleostomi</taxon>
        <taxon>Mammalia</taxon>
        <taxon>Eutheria</taxon>
        <taxon>Euarchontoglires</taxon>
        <taxon>Primates</taxon>
        <taxon>Strepsirrhini</taxon>
        <taxon>Lorisiformes</taxon>
        <taxon>Galagidae</taxon>
        <taxon>Otolemur</taxon>
    </lineage>
</organism>
<dbReference type="GO" id="GO:2000379">
    <property type="term" value="P:positive regulation of reactive oxygen species metabolic process"/>
    <property type="evidence" value="ECO:0007669"/>
    <property type="project" value="Ensembl"/>
</dbReference>
<dbReference type="GO" id="GO:0001914">
    <property type="term" value="P:regulation of T cell mediated cytotoxicity"/>
    <property type="evidence" value="ECO:0007669"/>
    <property type="project" value="Ensembl"/>
</dbReference>
<dbReference type="GO" id="GO:1990000">
    <property type="term" value="P:amyloid fibril formation"/>
    <property type="evidence" value="ECO:0007669"/>
    <property type="project" value="Ensembl"/>
</dbReference>
<keyword evidence="2 4" id="KW-0547">Nucleotide-binding</keyword>
<reference evidence="8" key="1">
    <citation type="submission" date="2011-03" db="EMBL/GenBank/DDBJ databases">
        <title>Version 3 of the genome sequence of Otolemur garnettii (Bushbaby).</title>
        <authorList>
            <consortium name="The Broad Institute Genome Sequencing Platform"/>
            <person name="Di Palma F."/>
            <person name="Johnson J."/>
            <person name="Lander E.S."/>
            <person name="Lindblad-Toh K."/>
            <person name="Jaffe D.B."/>
            <person name="Gnerre S."/>
            <person name="MacCallum I."/>
            <person name="Przybylski D."/>
            <person name="Ribeiro F.J."/>
            <person name="Burton J.N."/>
            <person name="Walker B.J."/>
            <person name="Sharpe T."/>
            <person name="Hall G."/>
        </authorList>
    </citation>
    <scope>NUCLEOTIDE SEQUENCE [LARGE SCALE GENOMIC DNA]</scope>
</reference>
<keyword evidence="1" id="KW-0418">Kinase</keyword>
<dbReference type="Pfam" id="PF12721">
    <property type="entry name" value="RHIM"/>
    <property type="match status" value="1"/>
</dbReference>
<dbReference type="FunCoup" id="H0WTF9">
    <property type="interactions" value="441"/>
</dbReference>
<dbReference type="Proteomes" id="UP000005225">
    <property type="component" value="Unassembled WGS sequence"/>
</dbReference>
<dbReference type="GO" id="GO:0033077">
    <property type="term" value="P:T cell differentiation in thymus"/>
    <property type="evidence" value="ECO:0007669"/>
    <property type="project" value="Ensembl"/>
</dbReference>
<reference evidence="7" key="3">
    <citation type="submission" date="2025-09" db="UniProtKB">
        <authorList>
            <consortium name="Ensembl"/>
        </authorList>
    </citation>
    <scope>IDENTIFICATION</scope>
</reference>
<dbReference type="GeneTree" id="ENSGT00940000160206"/>
<dbReference type="GO" id="GO:0044877">
    <property type="term" value="F:protein-containing complex binding"/>
    <property type="evidence" value="ECO:0007669"/>
    <property type="project" value="Ensembl"/>
</dbReference>
<feature type="compositionally biased region" description="Polar residues" evidence="5">
    <location>
        <begin position="314"/>
        <end position="325"/>
    </location>
</feature>
<dbReference type="InterPro" id="IPR017441">
    <property type="entry name" value="Protein_kinase_ATP_BS"/>
</dbReference>
<protein>
    <submittedName>
        <fullName evidence="7">Receptor interacting serine/threonine kinase 3</fullName>
    </submittedName>
</protein>
<dbReference type="EMBL" id="AAQR03175872">
    <property type="status" value="NOT_ANNOTATED_CDS"/>
    <property type="molecule type" value="Genomic_DNA"/>
</dbReference>
<feature type="region of interest" description="Disordered" evidence="5">
    <location>
        <begin position="310"/>
        <end position="440"/>
    </location>
</feature>
<dbReference type="Pfam" id="PF07714">
    <property type="entry name" value="PK_Tyr_Ser-Thr"/>
    <property type="match status" value="1"/>
</dbReference>
<dbReference type="GO" id="GO:0070235">
    <property type="term" value="P:regulation of activation-induced cell death of T cells"/>
    <property type="evidence" value="ECO:0007669"/>
    <property type="project" value="Ensembl"/>
</dbReference>
<dbReference type="GO" id="GO:0006915">
    <property type="term" value="P:apoptotic process"/>
    <property type="evidence" value="ECO:0007669"/>
    <property type="project" value="UniProtKB-KW"/>
</dbReference>
<dbReference type="GO" id="GO:0070301">
    <property type="term" value="P:cellular response to hydrogen peroxide"/>
    <property type="evidence" value="ECO:0007669"/>
    <property type="project" value="Ensembl"/>
</dbReference>
<dbReference type="GO" id="GO:0043029">
    <property type="term" value="P:T cell homeostasis"/>
    <property type="evidence" value="ECO:0007669"/>
    <property type="project" value="Ensembl"/>
</dbReference>
<dbReference type="GO" id="GO:0048535">
    <property type="term" value="P:lymph node development"/>
    <property type="evidence" value="ECO:0007669"/>
    <property type="project" value="Ensembl"/>
</dbReference>
<dbReference type="SMART" id="SM00220">
    <property type="entry name" value="S_TKc"/>
    <property type="match status" value="1"/>
</dbReference>
<feature type="domain" description="Protein kinase" evidence="6">
    <location>
        <begin position="23"/>
        <end position="290"/>
    </location>
</feature>
<evidence type="ECO:0000259" key="6">
    <source>
        <dbReference type="PROSITE" id="PS50011"/>
    </source>
</evidence>
<feature type="region of interest" description="Disordered" evidence="5">
    <location>
        <begin position="482"/>
        <end position="505"/>
    </location>
</feature>
<evidence type="ECO:0000256" key="5">
    <source>
        <dbReference type="SAM" id="MobiDB-lite"/>
    </source>
</evidence>
<dbReference type="Gene3D" id="1.10.510.10">
    <property type="entry name" value="Transferase(Phosphotransferase) domain 1"/>
    <property type="match status" value="1"/>
</dbReference>
<gene>
    <name evidence="7" type="primary">RIPK3</name>
</gene>
<dbReference type="InterPro" id="IPR051681">
    <property type="entry name" value="Ser/Thr_Kinases-Pseudokinases"/>
</dbReference>
<evidence type="ECO:0000256" key="4">
    <source>
        <dbReference type="PROSITE-ProRule" id="PRU10141"/>
    </source>
</evidence>
<proteinExistence type="predicted"/>
<dbReference type="GO" id="GO:0032991">
    <property type="term" value="C:protein-containing complex"/>
    <property type="evidence" value="ECO:0007669"/>
    <property type="project" value="Ensembl"/>
</dbReference>
<dbReference type="GO" id="GO:0005634">
    <property type="term" value="C:nucleus"/>
    <property type="evidence" value="ECO:0007669"/>
    <property type="project" value="UniProtKB-SubCell"/>
</dbReference>
<dbReference type="STRING" id="30611.ENSOGAP00000005437"/>
<dbReference type="GO" id="GO:0097528">
    <property type="term" value="P:execution phase of necroptosis"/>
    <property type="evidence" value="ECO:0007669"/>
    <property type="project" value="Ensembl"/>
</dbReference>
<name>H0WTF9_OTOGA</name>
<sequence length="505" mass="54601">MGCTVLMPRASGDSAPLMSHGDLENPKIIGKGGFGVVFRAHHAKWKIDVAVKIVNSEEISKEVKAMASLRNEYVLLLLGVIKNLEWDYVSGPGLVTRFMENGSLAGLLQPQCPRAWPLLYRLLREVVLGMCYLHSLTPPLLHRDLKPSNVLLDPELHAKLADFGLSTFQGNSQSGTGSGEPGGTLAYLAPELFASVNQKTSTASDVYSFGILTWAVLAGREAKLPNQTLSVYVVLGEMQQRPSLDELPQSGPEMPGLEGLKELMQQCWSSKPEDRPPFKDCQPITDGAFLQLEGKIDAAVTMVRKFLSEHRSSNRLSAPESSQGGTEMDGFRGNTETPSSSDSSVVSKLKNLSLEETSSSVPKKCTRLTDRSRAQAEQAQHAGMARTSSDSMAQPPQTPRTAPFRNQMPSPPLAGALGPGPQRNQGAERDDMNWSSNAWTPNPIAGPLSVNIFNSSGVQIGKDNYLTMLQRPISSTQHQAPLDVGMGWQHPPPGASEEAPPNSEA</sequence>
<dbReference type="InterPro" id="IPR008271">
    <property type="entry name" value="Ser/Thr_kinase_AS"/>
</dbReference>
<dbReference type="GO" id="GO:0005829">
    <property type="term" value="C:cytosol"/>
    <property type="evidence" value="ECO:0007669"/>
    <property type="project" value="UniProtKB-SubCell"/>
</dbReference>
<dbReference type="AlphaFoldDB" id="H0WTF9"/>
<dbReference type="GO" id="GO:2001244">
    <property type="term" value="P:positive regulation of intrinsic apoptotic signaling pathway"/>
    <property type="evidence" value="ECO:0007669"/>
    <property type="project" value="Ensembl"/>
</dbReference>
<dbReference type="InterPro" id="IPR011009">
    <property type="entry name" value="Kinase-like_dom_sf"/>
</dbReference>
<dbReference type="InParanoid" id="H0WTF9"/>
<dbReference type="OMA" id="WDYVSGP"/>
<dbReference type="PROSITE" id="PS00107">
    <property type="entry name" value="PROTEIN_KINASE_ATP"/>
    <property type="match status" value="1"/>
</dbReference>
<dbReference type="GO" id="GO:0046006">
    <property type="term" value="P:regulation of activated T cell proliferation"/>
    <property type="evidence" value="ECO:0007669"/>
    <property type="project" value="Ensembl"/>
</dbReference>
<accession>H0WTF9</accession>
<dbReference type="GO" id="GO:0051607">
    <property type="term" value="P:defense response to virus"/>
    <property type="evidence" value="ECO:0007669"/>
    <property type="project" value="Ensembl"/>
</dbReference>
<dbReference type="GO" id="GO:0004706">
    <property type="term" value="F:JUN kinase kinase kinase activity"/>
    <property type="evidence" value="ECO:0007669"/>
    <property type="project" value="TreeGrafter"/>
</dbReference>
<dbReference type="GO" id="GO:0032649">
    <property type="term" value="P:regulation of type II interferon production"/>
    <property type="evidence" value="ECO:0007669"/>
    <property type="project" value="Ensembl"/>
</dbReference>